<evidence type="ECO:0000256" key="1">
    <source>
        <dbReference type="SAM" id="Phobius"/>
    </source>
</evidence>
<proteinExistence type="predicted"/>
<feature type="domain" description="Signal transduction histidine kinase internal region" evidence="2">
    <location>
        <begin position="156"/>
        <end position="233"/>
    </location>
</feature>
<dbReference type="InterPro" id="IPR036890">
    <property type="entry name" value="HATPase_C_sf"/>
</dbReference>
<comment type="caution">
    <text evidence="3">The sequence shown here is derived from an EMBL/GenBank/DDBJ whole genome shotgun (WGS) entry which is preliminary data.</text>
</comment>
<dbReference type="PANTHER" id="PTHR34220:SF7">
    <property type="entry name" value="SENSOR HISTIDINE KINASE YPDA"/>
    <property type="match status" value="1"/>
</dbReference>
<dbReference type="GO" id="GO:0016020">
    <property type="term" value="C:membrane"/>
    <property type="evidence" value="ECO:0007669"/>
    <property type="project" value="InterPro"/>
</dbReference>
<gene>
    <name evidence="3" type="ORF">GO755_36115</name>
</gene>
<dbReference type="Pfam" id="PF06580">
    <property type="entry name" value="His_kinase"/>
    <property type="match status" value="1"/>
</dbReference>
<dbReference type="GO" id="GO:0000155">
    <property type="term" value="F:phosphorelay sensor kinase activity"/>
    <property type="evidence" value="ECO:0007669"/>
    <property type="project" value="InterPro"/>
</dbReference>
<protein>
    <submittedName>
        <fullName evidence="3">Histidine kinase</fullName>
    </submittedName>
</protein>
<dbReference type="EMBL" id="WPIN01000023">
    <property type="protein sequence ID" value="MVM35504.1"/>
    <property type="molecule type" value="Genomic_DNA"/>
</dbReference>
<dbReference type="AlphaFoldDB" id="A0A7K1SNW4"/>
<keyword evidence="1" id="KW-0472">Membrane</keyword>
<feature type="transmembrane region" description="Helical" evidence="1">
    <location>
        <begin position="51"/>
        <end position="76"/>
    </location>
</feature>
<feature type="transmembrane region" description="Helical" evidence="1">
    <location>
        <begin position="88"/>
        <end position="107"/>
    </location>
</feature>
<keyword evidence="1" id="KW-0812">Transmembrane</keyword>
<keyword evidence="3" id="KW-0418">Kinase</keyword>
<feature type="transmembrane region" description="Helical" evidence="1">
    <location>
        <begin position="12"/>
        <end position="31"/>
    </location>
</feature>
<organism evidence="3 4">
    <name type="scientific">Spirosoma arboris</name>
    <dbReference type="NCBI Taxonomy" id="2682092"/>
    <lineage>
        <taxon>Bacteria</taxon>
        <taxon>Pseudomonadati</taxon>
        <taxon>Bacteroidota</taxon>
        <taxon>Cytophagia</taxon>
        <taxon>Cytophagales</taxon>
        <taxon>Cytophagaceae</taxon>
        <taxon>Spirosoma</taxon>
    </lineage>
</organism>
<dbReference type="PANTHER" id="PTHR34220">
    <property type="entry name" value="SENSOR HISTIDINE KINASE YPDA"/>
    <property type="match status" value="1"/>
</dbReference>
<sequence length="345" mass="39818">MNQPLVLLTKTSRSWLVLISSLTLLLTYWGWQLYRLIGSQRDEDLPDLSSLIRYLLGLLLLLISIGLLAHLNYRFLFRRWMRQDPNPLYYWSWLCWVGLALFEVLQVRTDHDPTFIDENILVTVLLMGLLIGYGFIADSLKTRQQQQQLLQEKTKAELAALKAQINPHFLFNALNTIYNEAQRSENQAVAELIEHLSGIMRFTIRESSHPTISVEQEFQFLEKYLALQRARLPQLATLKVQTQLDWDGLPAEVAPLLLIPFVENMFQYGISFQQAACLDLEVVVENQQLHMHVVNTLHPATNQTGGSGTGIKNARQRLALLYPNRHELTIEQTDQLFRVTLQINL</sequence>
<dbReference type="InterPro" id="IPR050640">
    <property type="entry name" value="Bact_2-comp_sensor_kinase"/>
</dbReference>
<name>A0A7K1SNW4_9BACT</name>
<keyword evidence="1" id="KW-1133">Transmembrane helix</keyword>
<dbReference type="InterPro" id="IPR010559">
    <property type="entry name" value="Sig_transdc_His_kin_internal"/>
</dbReference>
<accession>A0A7K1SNW4</accession>
<evidence type="ECO:0000259" key="2">
    <source>
        <dbReference type="Pfam" id="PF06580"/>
    </source>
</evidence>
<keyword evidence="4" id="KW-1185">Reference proteome</keyword>
<feature type="transmembrane region" description="Helical" evidence="1">
    <location>
        <begin position="119"/>
        <end position="136"/>
    </location>
</feature>
<keyword evidence="3" id="KW-0808">Transferase</keyword>
<reference evidence="3 4" key="1">
    <citation type="submission" date="2019-12" db="EMBL/GenBank/DDBJ databases">
        <title>Spirosoma sp. HMF4905 genome sequencing and assembly.</title>
        <authorList>
            <person name="Kang H."/>
            <person name="Cha I."/>
            <person name="Kim H."/>
            <person name="Joh K."/>
        </authorList>
    </citation>
    <scope>NUCLEOTIDE SEQUENCE [LARGE SCALE GENOMIC DNA]</scope>
    <source>
        <strain evidence="3 4">HMF4905</strain>
    </source>
</reference>
<evidence type="ECO:0000313" key="4">
    <source>
        <dbReference type="Proteomes" id="UP000436006"/>
    </source>
</evidence>
<evidence type="ECO:0000313" key="3">
    <source>
        <dbReference type="EMBL" id="MVM35504.1"/>
    </source>
</evidence>
<dbReference type="Gene3D" id="3.30.565.10">
    <property type="entry name" value="Histidine kinase-like ATPase, C-terminal domain"/>
    <property type="match status" value="1"/>
</dbReference>
<dbReference type="Proteomes" id="UP000436006">
    <property type="component" value="Unassembled WGS sequence"/>
</dbReference>
<dbReference type="RefSeq" id="WP_157590303.1">
    <property type="nucleotide sequence ID" value="NZ_WPIN01000023.1"/>
</dbReference>